<dbReference type="AlphaFoldDB" id="A0AAD4NGR4"/>
<feature type="region of interest" description="Disordered" evidence="1">
    <location>
        <begin position="266"/>
        <end position="287"/>
    </location>
</feature>
<dbReference type="Proteomes" id="UP001201812">
    <property type="component" value="Unassembled WGS sequence"/>
</dbReference>
<protein>
    <submittedName>
        <fullName evidence="2">Zinc finger putative Transcription Factor family</fullName>
    </submittedName>
</protein>
<dbReference type="EMBL" id="JAKKPZ010000002">
    <property type="protein sequence ID" value="KAI1726056.1"/>
    <property type="molecule type" value="Genomic_DNA"/>
</dbReference>
<feature type="region of interest" description="Disordered" evidence="1">
    <location>
        <begin position="1"/>
        <end position="28"/>
    </location>
</feature>
<organism evidence="2 3">
    <name type="scientific">Ditylenchus destructor</name>
    <dbReference type="NCBI Taxonomy" id="166010"/>
    <lineage>
        <taxon>Eukaryota</taxon>
        <taxon>Metazoa</taxon>
        <taxon>Ecdysozoa</taxon>
        <taxon>Nematoda</taxon>
        <taxon>Chromadorea</taxon>
        <taxon>Rhabditida</taxon>
        <taxon>Tylenchina</taxon>
        <taxon>Tylenchomorpha</taxon>
        <taxon>Sphaerularioidea</taxon>
        <taxon>Anguinidae</taxon>
        <taxon>Anguininae</taxon>
        <taxon>Ditylenchus</taxon>
    </lineage>
</organism>
<feature type="compositionally biased region" description="Polar residues" evidence="1">
    <location>
        <begin position="1"/>
        <end position="10"/>
    </location>
</feature>
<feature type="region of interest" description="Disordered" evidence="1">
    <location>
        <begin position="171"/>
        <end position="246"/>
    </location>
</feature>
<feature type="compositionally biased region" description="Low complexity" evidence="1">
    <location>
        <begin position="232"/>
        <end position="246"/>
    </location>
</feature>
<comment type="caution">
    <text evidence="2">The sequence shown here is derived from an EMBL/GenBank/DDBJ whole genome shotgun (WGS) entry which is preliminary data.</text>
</comment>
<evidence type="ECO:0000256" key="1">
    <source>
        <dbReference type="SAM" id="MobiDB-lite"/>
    </source>
</evidence>
<reference evidence="2" key="1">
    <citation type="submission" date="2022-01" db="EMBL/GenBank/DDBJ databases">
        <title>Genome Sequence Resource for Two Populations of Ditylenchus destructor, the Migratory Endoparasitic Phytonematode.</title>
        <authorList>
            <person name="Zhang H."/>
            <person name="Lin R."/>
            <person name="Xie B."/>
        </authorList>
    </citation>
    <scope>NUCLEOTIDE SEQUENCE</scope>
    <source>
        <strain evidence="2">BazhouSP</strain>
    </source>
</reference>
<evidence type="ECO:0000313" key="3">
    <source>
        <dbReference type="Proteomes" id="UP001201812"/>
    </source>
</evidence>
<keyword evidence="3" id="KW-1185">Reference proteome</keyword>
<proteinExistence type="predicted"/>
<sequence length="287" mass="33080">MSDDSYSCSYQDGMISENGVSRQATETEKAEMERYAQDLERYNSQMSNRMMSDMDRMFSQRIFPSLEDLETHLCNDHFKVFLYECGRCPYAKFPTECTLVDHYAETHDLKDNMEIKYTLDEPTREIRRKIQECLIKSATNPQPYPLTNKLRKSDTRLSASTASVIEVDITENEDDEEVGGSKSAISRISGAKRNSGTGKPSREETPKSSTTSETNRVTRQSRKNARPEKLEMPLMTPRRTPRRLSSTLAEEKIHSYHEMDEKILNSLRSSRGQTRAEKVQNRSRKST</sequence>
<gene>
    <name evidence="2" type="ORF">DdX_02749</name>
</gene>
<name>A0AAD4NGR4_9BILA</name>
<accession>A0AAD4NGR4</accession>
<evidence type="ECO:0000313" key="2">
    <source>
        <dbReference type="EMBL" id="KAI1726056.1"/>
    </source>
</evidence>